<name>A0A4R3MJC7_9HYPH</name>
<dbReference type="InterPro" id="IPR036291">
    <property type="entry name" value="NAD(P)-bd_dom_sf"/>
</dbReference>
<organism evidence="7 8">
    <name type="scientific">Tepidamorphus gemmatus</name>
    <dbReference type="NCBI Taxonomy" id="747076"/>
    <lineage>
        <taxon>Bacteria</taxon>
        <taxon>Pseudomonadati</taxon>
        <taxon>Pseudomonadota</taxon>
        <taxon>Alphaproteobacteria</taxon>
        <taxon>Hyphomicrobiales</taxon>
        <taxon>Tepidamorphaceae</taxon>
        <taxon>Tepidamorphus</taxon>
    </lineage>
</organism>
<evidence type="ECO:0000256" key="2">
    <source>
        <dbReference type="ARBA" id="ARBA00023002"/>
    </source>
</evidence>
<keyword evidence="3" id="KW-0520">NAD</keyword>
<dbReference type="GO" id="GO:0051287">
    <property type="term" value="F:NAD binding"/>
    <property type="evidence" value="ECO:0007669"/>
    <property type="project" value="InterPro"/>
</dbReference>
<feature type="active site" evidence="4">
    <location>
        <position position="171"/>
    </location>
</feature>
<protein>
    <submittedName>
        <fullName evidence="7">3-hydroxyisobutyrate dehydrogenase</fullName>
    </submittedName>
</protein>
<evidence type="ECO:0000256" key="3">
    <source>
        <dbReference type="ARBA" id="ARBA00023027"/>
    </source>
</evidence>
<reference evidence="7 8" key="1">
    <citation type="submission" date="2019-03" db="EMBL/GenBank/DDBJ databases">
        <title>Genomic Encyclopedia of Type Strains, Phase IV (KMG-IV): sequencing the most valuable type-strain genomes for metagenomic binning, comparative biology and taxonomic classification.</title>
        <authorList>
            <person name="Goeker M."/>
        </authorList>
    </citation>
    <scope>NUCLEOTIDE SEQUENCE [LARGE SCALE GENOMIC DNA]</scope>
    <source>
        <strain evidence="7 8">DSM 19345</strain>
    </source>
</reference>
<comment type="caution">
    <text evidence="7">The sequence shown here is derived from an EMBL/GenBank/DDBJ whole genome shotgun (WGS) entry which is preliminary data.</text>
</comment>
<dbReference type="Gene3D" id="3.40.50.720">
    <property type="entry name" value="NAD(P)-binding Rossmann-like Domain"/>
    <property type="match status" value="1"/>
</dbReference>
<keyword evidence="2" id="KW-0560">Oxidoreductase</keyword>
<evidence type="ECO:0000313" key="8">
    <source>
        <dbReference type="Proteomes" id="UP000295678"/>
    </source>
</evidence>
<accession>A0A4R3MJC7</accession>
<dbReference type="EMBL" id="SMAK01000001">
    <property type="protein sequence ID" value="TCT13443.1"/>
    <property type="molecule type" value="Genomic_DNA"/>
</dbReference>
<dbReference type="InterPro" id="IPR008927">
    <property type="entry name" value="6-PGluconate_DH-like_C_sf"/>
</dbReference>
<sequence>MRPRIAFLGLGLMGAPMARRLAEAGTDLVVWNRSREKTVPFRNIARIAETPMAAARETDAVFLCLTDADAVEAVVLGPAGLAEAGQLKRIVDFSTISPDRTRIIAARIAEATRAAWIDAPVSGGVPGAEQGTLTIMAGGVAADVEAVRPLVAPLCARFTHMGPVGAGQVTKLVNQIISGCTIAVVAEAIAFAEAAGIDATCLTEALAGGFADSAPFRLFAPRMAARDYSRPIGSSRLMLKDLDAVLEAGRKVDAVLPMSSLAAELYRATARYGLADSDIAALIEVLSGDAGKRN</sequence>
<dbReference type="GO" id="GO:0050661">
    <property type="term" value="F:NADP binding"/>
    <property type="evidence" value="ECO:0007669"/>
    <property type="project" value="InterPro"/>
</dbReference>
<dbReference type="Proteomes" id="UP000295678">
    <property type="component" value="Unassembled WGS sequence"/>
</dbReference>
<dbReference type="GO" id="GO:0016491">
    <property type="term" value="F:oxidoreductase activity"/>
    <property type="evidence" value="ECO:0007669"/>
    <property type="project" value="UniProtKB-KW"/>
</dbReference>
<gene>
    <name evidence="7" type="ORF">EDC22_101310</name>
</gene>
<dbReference type="PANTHER" id="PTHR43060">
    <property type="entry name" value="3-HYDROXYISOBUTYRATE DEHYDROGENASE-LIKE 1, MITOCHONDRIAL-RELATED"/>
    <property type="match status" value="1"/>
</dbReference>
<dbReference type="SUPFAM" id="SSF51735">
    <property type="entry name" value="NAD(P)-binding Rossmann-fold domains"/>
    <property type="match status" value="1"/>
</dbReference>
<evidence type="ECO:0000256" key="4">
    <source>
        <dbReference type="PIRSR" id="PIRSR000103-1"/>
    </source>
</evidence>
<dbReference type="InterPro" id="IPR006115">
    <property type="entry name" value="6PGDH_NADP-bd"/>
</dbReference>
<dbReference type="PROSITE" id="PS00895">
    <property type="entry name" value="3_HYDROXYISOBUT_DH"/>
    <property type="match status" value="1"/>
</dbReference>
<dbReference type="InterPro" id="IPR029154">
    <property type="entry name" value="HIBADH-like_NADP-bd"/>
</dbReference>
<dbReference type="GO" id="GO:0016054">
    <property type="term" value="P:organic acid catabolic process"/>
    <property type="evidence" value="ECO:0007669"/>
    <property type="project" value="UniProtKB-ARBA"/>
</dbReference>
<evidence type="ECO:0000256" key="1">
    <source>
        <dbReference type="ARBA" id="ARBA00009080"/>
    </source>
</evidence>
<evidence type="ECO:0000313" key="7">
    <source>
        <dbReference type="EMBL" id="TCT13443.1"/>
    </source>
</evidence>
<dbReference type="Pfam" id="PF03446">
    <property type="entry name" value="NAD_binding_2"/>
    <property type="match status" value="1"/>
</dbReference>
<dbReference type="PIRSF" id="PIRSF000103">
    <property type="entry name" value="HIBADH"/>
    <property type="match status" value="1"/>
</dbReference>
<dbReference type="InterPro" id="IPR013328">
    <property type="entry name" value="6PGD_dom2"/>
</dbReference>
<proteinExistence type="inferred from homology"/>
<dbReference type="Gene3D" id="1.10.1040.10">
    <property type="entry name" value="N-(1-d-carboxylethyl)-l-norvaline Dehydrogenase, domain 2"/>
    <property type="match status" value="1"/>
</dbReference>
<dbReference type="InterPro" id="IPR015815">
    <property type="entry name" value="HIBADH-related"/>
</dbReference>
<keyword evidence="8" id="KW-1185">Reference proteome</keyword>
<evidence type="ECO:0000259" key="5">
    <source>
        <dbReference type="Pfam" id="PF03446"/>
    </source>
</evidence>
<dbReference type="PANTHER" id="PTHR43060:SF15">
    <property type="entry name" value="3-HYDROXYISOBUTYRATE DEHYDROGENASE-LIKE 1, MITOCHONDRIAL-RELATED"/>
    <property type="match status" value="1"/>
</dbReference>
<dbReference type="AlphaFoldDB" id="A0A4R3MJC7"/>
<dbReference type="OrthoDB" id="9812907at2"/>
<dbReference type="SUPFAM" id="SSF48179">
    <property type="entry name" value="6-phosphogluconate dehydrogenase C-terminal domain-like"/>
    <property type="match status" value="1"/>
</dbReference>
<comment type="similarity">
    <text evidence="1">Belongs to the HIBADH-related family.</text>
</comment>
<dbReference type="Pfam" id="PF14833">
    <property type="entry name" value="NAD_binding_11"/>
    <property type="match status" value="1"/>
</dbReference>
<feature type="domain" description="3-hydroxyisobutyrate dehydrogenase-like NAD-binding" evidence="6">
    <location>
        <begin position="165"/>
        <end position="286"/>
    </location>
</feature>
<feature type="domain" description="6-phosphogluconate dehydrogenase NADP-binding" evidence="5">
    <location>
        <begin position="4"/>
        <end position="162"/>
    </location>
</feature>
<dbReference type="InterPro" id="IPR002204">
    <property type="entry name" value="3-OH-isobutyrate_DH-rel_CS"/>
</dbReference>
<dbReference type="RefSeq" id="WP_132804832.1">
    <property type="nucleotide sequence ID" value="NZ_SMAK01000001.1"/>
</dbReference>
<evidence type="ECO:0000259" key="6">
    <source>
        <dbReference type="Pfam" id="PF14833"/>
    </source>
</evidence>